<reference evidence="2 3" key="1">
    <citation type="submission" date="2020-07" db="EMBL/GenBank/DDBJ databases">
        <title>Comparative genomics of pyrophilous fungi reveals a link between fire events and developmental genes.</title>
        <authorList>
            <consortium name="DOE Joint Genome Institute"/>
            <person name="Steindorff A.S."/>
            <person name="Carver A."/>
            <person name="Calhoun S."/>
            <person name="Stillman K."/>
            <person name="Liu H."/>
            <person name="Lipzen A."/>
            <person name="Pangilinan J."/>
            <person name="Labutti K."/>
            <person name="Bruns T.D."/>
            <person name="Grigoriev I.V."/>
        </authorList>
    </citation>
    <scope>NUCLEOTIDE SEQUENCE [LARGE SCALE GENOMIC DNA]</scope>
    <source>
        <strain evidence="2 3">CBS 144469</strain>
    </source>
</reference>
<name>A0A8H6LS13_9AGAR</name>
<proteinExistence type="predicted"/>
<dbReference type="AlphaFoldDB" id="A0A8H6LS13"/>
<accession>A0A8H6LS13</accession>
<evidence type="ECO:0000313" key="2">
    <source>
        <dbReference type="EMBL" id="KAF6741603.1"/>
    </source>
</evidence>
<dbReference type="EMBL" id="JACGCI010000232">
    <property type="protein sequence ID" value="KAF6741603.1"/>
    <property type="molecule type" value="Genomic_DNA"/>
</dbReference>
<keyword evidence="3" id="KW-1185">Reference proteome</keyword>
<sequence>MIVSRRRRPSRLPVVTVHGLHREVRSPFTTKKTSKLATADGDNKKREEVQITPPTSTRYTGISNTTMAMAILNSFVNDIFPVAPPSPYSALASFLHFPLFHHRHRPPSLTSLARRP</sequence>
<evidence type="ECO:0000256" key="1">
    <source>
        <dbReference type="SAM" id="MobiDB-lite"/>
    </source>
</evidence>
<gene>
    <name evidence="2" type="ORF">DFP72DRAFT_1083574</name>
</gene>
<evidence type="ECO:0000313" key="3">
    <source>
        <dbReference type="Proteomes" id="UP000521943"/>
    </source>
</evidence>
<protein>
    <submittedName>
        <fullName evidence="2">Uncharacterized protein</fullName>
    </submittedName>
</protein>
<organism evidence="2 3">
    <name type="scientific">Ephemerocybe angulata</name>
    <dbReference type="NCBI Taxonomy" id="980116"/>
    <lineage>
        <taxon>Eukaryota</taxon>
        <taxon>Fungi</taxon>
        <taxon>Dikarya</taxon>
        <taxon>Basidiomycota</taxon>
        <taxon>Agaricomycotina</taxon>
        <taxon>Agaricomycetes</taxon>
        <taxon>Agaricomycetidae</taxon>
        <taxon>Agaricales</taxon>
        <taxon>Agaricineae</taxon>
        <taxon>Psathyrellaceae</taxon>
        <taxon>Ephemerocybe</taxon>
    </lineage>
</organism>
<comment type="caution">
    <text evidence="2">The sequence shown here is derived from an EMBL/GenBank/DDBJ whole genome shotgun (WGS) entry which is preliminary data.</text>
</comment>
<dbReference type="Proteomes" id="UP000521943">
    <property type="component" value="Unassembled WGS sequence"/>
</dbReference>
<feature type="region of interest" description="Disordered" evidence="1">
    <location>
        <begin position="25"/>
        <end position="47"/>
    </location>
</feature>